<dbReference type="EMBL" id="MU128975">
    <property type="protein sequence ID" value="KAF9513213.1"/>
    <property type="molecule type" value="Genomic_DNA"/>
</dbReference>
<organism evidence="2 3">
    <name type="scientific">Hydnum rufescens UP504</name>
    <dbReference type="NCBI Taxonomy" id="1448309"/>
    <lineage>
        <taxon>Eukaryota</taxon>
        <taxon>Fungi</taxon>
        <taxon>Dikarya</taxon>
        <taxon>Basidiomycota</taxon>
        <taxon>Agaricomycotina</taxon>
        <taxon>Agaricomycetes</taxon>
        <taxon>Cantharellales</taxon>
        <taxon>Hydnaceae</taxon>
        <taxon>Hydnum</taxon>
    </lineage>
</organism>
<dbReference type="Proteomes" id="UP000886523">
    <property type="component" value="Unassembled WGS sequence"/>
</dbReference>
<evidence type="ECO:0000313" key="3">
    <source>
        <dbReference type="Proteomes" id="UP000886523"/>
    </source>
</evidence>
<accession>A0A9P6AWE1</accession>
<evidence type="ECO:0000313" key="2">
    <source>
        <dbReference type="EMBL" id="KAF9513213.1"/>
    </source>
</evidence>
<protein>
    <submittedName>
        <fullName evidence="2">Uncharacterized protein</fullName>
    </submittedName>
</protein>
<keyword evidence="3" id="KW-1185">Reference proteome</keyword>
<dbReference type="AlphaFoldDB" id="A0A9P6AWE1"/>
<proteinExistence type="predicted"/>
<feature type="region of interest" description="Disordered" evidence="1">
    <location>
        <begin position="91"/>
        <end position="114"/>
    </location>
</feature>
<evidence type="ECO:0000256" key="1">
    <source>
        <dbReference type="SAM" id="MobiDB-lite"/>
    </source>
</evidence>
<sequence>MDVCRHPKAQPLNTHDDHHDELNMIPHTHCGGCVLSSIVKPNKAQSEIWVPAQPPKTLTLKYPQLTQRPIKYGATHPLQWVPSLCENLLDEDTDKPPAQNLMHSHPSPEYPAPEQNDQRNLIPHLLQWVTLSPPAQRPARQEHENPHTRYRHIAAEGHNQCNDGQSTVPHPLWWTVPTQKPTW</sequence>
<reference evidence="2" key="1">
    <citation type="journal article" date="2020" name="Nat. Commun.">
        <title>Large-scale genome sequencing of mycorrhizal fungi provides insights into the early evolution of symbiotic traits.</title>
        <authorList>
            <person name="Miyauchi S."/>
            <person name="Kiss E."/>
            <person name="Kuo A."/>
            <person name="Drula E."/>
            <person name="Kohler A."/>
            <person name="Sanchez-Garcia M."/>
            <person name="Morin E."/>
            <person name="Andreopoulos B."/>
            <person name="Barry K.W."/>
            <person name="Bonito G."/>
            <person name="Buee M."/>
            <person name="Carver A."/>
            <person name="Chen C."/>
            <person name="Cichocki N."/>
            <person name="Clum A."/>
            <person name="Culley D."/>
            <person name="Crous P.W."/>
            <person name="Fauchery L."/>
            <person name="Girlanda M."/>
            <person name="Hayes R.D."/>
            <person name="Keri Z."/>
            <person name="LaButti K."/>
            <person name="Lipzen A."/>
            <person name="Lombard V."/>
            <person name="Magnuson J."/>
            <person name="Maillard F."/>
            <person name="Murat C."/>
            <person name="Nolan M."/>
            <person name="Ohm R.A."/>
            <person name="Pangilinan J."/>
            <person name="Pereira M.F."/>
            <person name="Perotto S."/>
            <person name="Peter M."/>
            <person name="Pfister S."/>
            <person name="Riley R."/>
            <person name="Sitrit Y."/>
            <person name="Stielow J.B."/>
            <person name="Szollosi G."/>
            <person name="Zifcakova L."/>
            <person name="Stursova M."/>
            <person name="Spatafora J.W."/>
            <person name="Tedersoo L."/>
            <person name="Vaario L.M."/>
            <person name="Yamada A."/>
            <person name="Yan M."/>
            <person name="Wang P."/>
            <person name="Xu J."/>
            <person name="Bruns T."/>
            <person name="Baldrian P."/>
            <person name="Vilgalys R."/>
            <person name="Dunand C."/>
            <person name="Henrissat B."/>
            <person name="Grigoriev I.V."/>
            <person name="Hibbett D."/>
            <person name="Nagy L.G."/>
            <person name="Martin F.M."/>
        </authorList>
    </citation>
    <scope>NUCLEOTIDE SEQUENCE</scope>
    <source>
        <strain evidence="2">UP504</strain>
    </source>
</reference>
<gene>
    <name evidence="2" type="ORF">BS47DRAFT_1362558</name>
</gene>
<comment type="caution">
    <text evidence="2">The sequence shown here is derived from an EMBL/GenBank/DDBJ whole genome shotgun (WGS) entry which is preliminary data.</text>
</comment>
<name>A0A9P6AWE1_9AGAM</name>